<evidence type="ECO:0000313" key="7">
    <source>
        <dbReference type="EMBL" id="MBL1093512.1"/>
    </source>
</evidence>
<dbReference type="RefSeq" id="WP_201809400.1">
    <property type="nucleotide sequence ID" value="NZ_JAERRI010000020.1"/>
</dbReference>
<dbReference type="InterPro" id="IPR002994">
    <property type="entry name" value="Surf1/Shy1"/>
</dbReference>
<dbReference type="Proteomes" id="UP000629371">
    <property type="component" value="Unassembled WGS sequence"/>
</dbReference>
<keyword evidence="4 6" id="KW-1133">Transmembrane helix</keyword>
<dbReference type="CDD" id="cd06662">
    <property type="entry name" value="SURF1"/>
    <property type="match status" value="1"/>
</dbReference>
<dbReference type="Pfam" id="PF02104">
    <property type="entry name" value="SURF1"/>
    <property type="match status" value="1"/>
</dbReference>
<proteinExistence type="inferred from homology"/>
<evidence type="ECO:0000256" key="3">
    <source>
        <dbReference type="ARBA" id="ARBA00022692"/>
    </source>
</evidence>
<dbReference type="InterPro" id="IPR045214">
    <property type="entry name" value="Surf1/Surf4"/>
</dbReference>
<protein>
    <recommendedName>
        <fullName evidence="6">SURF1-like protein</fullName>
    </recommendedName>
</protein>
<accession>A0ABS1N0C9</accession>
<feature type="transmembrane region" description="Helical" evidence="6">
    <location>
        <begin position="225"/>
        <end position="245"/>
    </location>
</feature>
<keyword evidence="6" id="KW-1003">Cell membrane</keyword>
<organism evidence="7 8">
    <name type="scientific">Streptomyces siderophoricus</name>
    <dbReference type="NCBI Taxonomy" id="2802281"/>
    <lineage>
        <taxon>Bacteria</taxon>
        <taxon>Bacillati</taxon>
        <taxon>Actinomycetota</taxon>
        <taxon>Actinomycetes</taxon>
        <taxon>Kitasatosporales</taxon>
        <taxon>Streptomycetaceae</taxon>
        <taxon>Streptomyces</taxon>
    </lineage>
</organism>
<evidence type="ECO:0000256" key="4">
    <source>
        <dbReference type="ARBA" id="ARBA00022989"/>
    </source>
</evidence>
<keyword evidence="3 6" id="KW-0812">Transmembrane</keyword>
<evidence type="ECO:0000256" key="1">
    <source>
        <dbReference type="ARBA" id="ARBA00004370"/>
    </source>
</evidence>
<evidence type="ECO:0000256" key="5">
    <source>
        <dbReference type="ARBA" id="ARBA00023136"/>
    </source>
</evidence>
<comment type="subcellular location">
    <subcellularLocation>
        <location evidence="6">Cell membrane</location>
        <topology evidence="6">Multi-pass membrane protein</topology>
    </subcellularLocation>
    <subcellularLocation>
        <location evidence="1">Membrane</location>
    </subcellularLocation>
</comment>
<evidence type="ECO:0000313" key="8">
    <source>
        <dbReference type="Proteomes" id="UP000629371"/>
    </source>
</evidence>
<gene>
    <name evidence="7" type="ORF">JK360_30040</name>
</gene>
<keyword evidence="5 6" id="KW-0472">Membrane</keyword>
<dbReference type="PROSITE" id="PS50895">
    <property type="entry name" value="SURF1"/>
    <property type="match status" value="1"/>
</dbReference>
<feature type="transmembrane region" description="Helical" evidence="6">
    <location>
        <begin position="12"/>
        <end position="32"/>
    </location>
</feature>
<dbReference type="EMBL" id="JAERRI010000020">
    <property type="protein sequence ID" value="MBL1093512.1"/>
    <property type="molecule type" value="Genomic_DNA"/>
</dbReference>
<comment type="similarity">
    <text evidence="2 6">Belongs to the SURF1 family.</text>
</comment>
<reference evidence="7 8" key="1">
    <citation type="submission" date="2021-01" db="EMBL/GenBank/DDBJ databases">
        <title>WGS of actinomycetes isolated from Thailand.</title>
        <authorList>
            <person name="Thawai C."/>
        </authorList>
    </citation>
    <scope>NUCLEOTIDE SEQUENCE [LARGE SCALE GENOMIC DNA]</scope>
    <source>
        <strain evidence="7 8">CH9-7</strain>
    </source>
</reference>
<evidence type="ECO:0000256" key="2">
    <source>
        <dbReference type="ARBA" id="ARBA00007165"/>
    </source>
</evidence>
<comment type="caution">
    <text evidence="7">The sequence shown here is derived from an EMBL/GenBank/DDBJ whole genome shotgun (WGS) entry which is preliminary data.</text>
</comment>
<sequence length="338" mass="35329">MYRFLLTPRWWGINVFAVLAIPFCIFMGSWQLSRFEDRVDTHRQQEDRSAQAKAAAARPLDSLLPVDKVTSGRQASARGHYDTEHQLLVPDRTLKDKHGERQGFYVLTLLRTDHGKALPVVRGWLPGDADAKADTAKVPAPPKGEVTVTGALQASENQGTDGVQAGGGLPRGQLGMISAASLVNIAPYDVYDAWITLTDPQAPLQPVPPAAAEGSGLDLKAFQNLGYTGEWFVFAGFVVFMWFRLFRRDAEAARDAALGLLPEPDGREVAAGSAGARDVAAGAADGSAGARDVAAGVADGSAGARDVAAGAPDVADGSAGARDVAAGAAGGLTGQERG</sequence>
<name>A0ABS1N0C9_9ACTN</name>
<keyword evidence="8" id="KW-1185">Reference proteome</keyword>
<evidence type="ECO:0000256" key="6">
    <source>
        <dbReference type="RuleBase" id="RU363076"/>
    </source>
</evidence>
<dbReference type="PANTHER" id="PTHR23427:SF2">
    <property type="entry name" value="SURFEIT LOCUS PROTEIN 1"/>
    <property type="match status" value="1"/>
</dbReference>
<dbReference type="PANTHER" id="PTHR23427">
    <property type="entry name" value="SURFEIT LOCUS PROTEIN"/>
    <property type="match status" value="1"/>
</dbReference>